<evidence type="ECO:0000256" key="8">
    <source>
        <dbReference type="ARBA" id="ARBA00023098"/>
    </source>
</evidence>
<comment type="catalytic activity">
    <reaction evidence="13">
        <text>a (3S)-3-hydroxyacyl-CoA + NAD(+) = a 3-oxoacyl-CoA + NADH + H(+)</text>
        <dbReference type="Rhea" id="RHEA:22432"/>
        <dbReference type="ChEBI" id="CHEBI:15378"/>
        <dbReference type="ChEBI" id="CHEBI:57318"/>
        <dbReference type="ChEBI" id="CHEBI:57540"/>
        <dbReference type="ChEBI" id="CHEBI:57945"/>
        <dbReference type="ChEBI" id="CHEBI:90726"/>
        <dbReference type="EC" id="1.1.1.35"/>
    </reaction>
</comment>
<comment type="subunit">
    <text evidence="3">Monomer.</text>
</comment>
<keyword evidence="5" id="KW-0442">Lipid degradation</keyword>
<dbReference type="eggNOG" id="COG1250">
    <property type="taxonomic scope" value="Bacteria"/>
</dbReference>
<evidence type="ECO:0000256" key="6">
    <source>
        <dbReference type="ARBA" id="ARBA00023002"/>
    </source>
</evidence>
<evidence type="ECO:0000256" key="7">
    <source>
        <dbReference type="ARBA" id="ARBA00023027"/>
    </source>
</evidence>
<dbReference type="Gene3D" id="1.10.1040.50">
    <property type="match status" value="1"/>
</dbReference>
<sequence length="650" mass="68665">MVVSLTRDADIAIVTIDNPPVNAVGLAVRQGLWDAVERTEADETIRAVVLACAGRTFIAGADVTEFDQAPVAPHLPDLLLLIERATKPWVAAVHGTALGGGLETAMACHHRIMDAGAKLGLPEVTLGVIPGAGGTVRLPRLVAAETALQMITTGKPISASEAVQAGLADAVAVQDVLAEAIDLARTAPAPTPLLDRAAQAPTDPVLWDAAAAKILKKAAGQTAPKAAVQALRNAYEMDAQAALAAERETFLTLRSAPQSAALRHIFFAERATARVDRIKGVAPRPLNRIGIIGGGTMGAGIAAACLLSGYSVQMIERDADAAEAGKARVSGTLDGSLKRGLISTEQHDSMTRAFAASDSYSALGDTDLVIEAVFEDMEVKKKVFAQIEAAVGPDAIIATNTSYLDVNEIAASTGTPSRVVGLHFFSPAHIMKLLEIVVPDGVSDQTLATAVAFAKSLRKIPVLAGVCDGFIANRIMSAYRREAEYMIEDGALPWEVDAAMVGFGLPMGIFQMGDLAGLDISWAMRKRQAATRDPAERYVEIGDKLCEMGRFGRKTGRGYYLYEDGSKGTPDPEVEALILAESARKGIDRQPMTAEEIMRRILGAMQAEGRKILAEGIARSADDIDVVMVNAYGFPRWRGGPMYMAGSTDG</sequence>
<gene>
    <name evidence="16" type="ORF">SSE37_00215</name>
</gene>
<evidence type="ECO:0000256" key="12">
    <source>
        <dbReference type="ARBA" id="ARBA00023268"/>
    </source>
</evidence>
<evidence type="ECO:0000256" key="3">
    <source>
        <dbReference type="ARBA" id="ARBA00011245"/>
    </source>
</evidence>
<dbReference type="InterPro" id="IPR006108">
    <property type="entry name" value="3HC_DH_C"/>
</dbReference>
<keyword evidence="11" id="KW-0456">Lyase</keyword>
<feature type="domain" description="3-hydroxyacyl-CoA dehydrogenase C-terminal" evidence="14">
    <location>
        <begin position="469"/>
        <end position="562"/>
    </location>
</feature>
<comment type="pathway">
    <text evidence="2">Lipid metabolism; fatty acid beta-oxidation.</text>
</comment>
<dbReference type="PANTHER" id="PTHR23309">
    <property type="entry name" value="3-HYDROXYACYL-COA DEHYROGENASE"/>
    <property type="match status" value="1"/>
</dbReference>
<reference evidence="16 17" key="1">
    <citation type="submission" date="2006-06" db="EMBL/GenBank/DDBJ databases">
        <authorList>
            <person name="Moran M.A."/>
            <person name="Ferriera S."/>
            <person name="Johnson J."/>
            <person name="Kravitz S."/>
            <person name="Beeson K."/>
            <person name="Sutton G."/>
            <person name="Rogers Y.-H."/>
            <person name="Friedman R."/>
            <person name="Frazier M."/>
            <person name="Venter J.C."/>
        </authorList>
    </citation>
    <scope>NUCLEOTIDE SEQUENCE [LARGE SCALE GENOMIC DNA]</scope>
    <source>
        <strain evidence="16 17">E-37</strain>
    </source>
</reference>
<dbReference type="EMBL" id="AAYA01000012">
    <property type="protein sequence ID" value="EBA06848.1"/>
    <property type="molecule type" value="Genomic_DNA"/>
</dbReference>
<dbReference type="Gene3D" id="3.90.226.10">
    <property type="entry name" value="2-enoyl-CoA Hydratase, Chain A, domain 1"/>
    <property type="match status" value="1"/>
</dbReference>
<dbReference type="InterPro" id="IPR008927">
    <property type="entry name" value="6-PGluconate_DH-like_C_sf"/>
</dbReference>
<dbReference type="FunFam" id="3.40.50.720:FF:000009">
    <property type="entry name" value="Fatty oxidation complex, alpha subunit"/>
    <property type="match status" value="1"/>
</dbReference>
<accession>A3K789</accession>
<dbReference type="Gene3D" id="3.40.50.720">
    <property type="entry name" value="NAD(P)-binding Rossmann-like Domain"/>
    <property type="match status" value="1"/>
</dbReference>
<evidence type="ECO:0000256" key="5">
    <source>
        <dbReference type="ARBA" id="ARBA00022963"/>
    </source>
</evidence>
<dbReference type="Pfam" id="PF02737">
    <property type="entry name" value="3HCDH_N"/>
    <property type="match status" value="1"/>
</dbReference>
<evidence type="ECO:0000259" key="15">
    <source>
        <dbReference type="Pfam" id="PF02737"/>
    </source>
</evidence>
<protein>
    <submittedName>
        <fullName evidence="16">Enoyl-CoA hydratase/isomerase/3-hydroxyacyl-CoA dehydrogenase</fullName>
    </submittedName>
</protein>
<evidence type="ECO:0000256" key="9">
    <source>
        <dbReference type="ARBA" id="ARBA00023140"/>
    </source>
</evidence>
<keyword evidence="10 16" id="KW-0413">Isomerase</keyword>
<evidence type="ECO:0000256" key="10">
    <source>
        <dbReference type="ARBA" id="ARBA00023235"/>
    </source>
</evidence>
<evidence type="ECO:0000256" key="13">
    <source>
        <dbReference type="ARBA" id="ARBA00049556"/>
    </source>
</evidence>
<name>A3K789_SAGS3</name>
<dbReference type="eggNOG" id="COG1024">
    <property type="taxonomic scope" value="Bacteria"/>
</dbReference>
<keyword evidence="4" id="KW-0276">Fatty acid metabolism</keyword>
<dbReference type="AlphaFoldDB" id="A3K789"/>
<dbReference type="GO" id="GO:0070403">
    <property type="term" value="F:NAD+ binding"/>
    <property type="evidence" value="ECO:0007669"/>
    <property type="project" value="InterPro"/>
</dbReference>
<dbReference type="InterPro" id="IPR029045">
    <property type="entry name" value="ClpP/crotonase-like_dom_sf"/>
</dbReference>
<dbReference type="SUPFAM" id="SSF48179">
    <property type="entry name" value="6-phosphogluconate dehydrogenase C-terminal domain-like"/>
    <property type="match status" value="2"/>
</dbReference>
<dbReference type="InterPro" id="IPR036291">
    <property type="entry name" value="NAD(P)-bd_dom_sf"/>
</dbReference>
<evidence type="ECO:0000256" key="1">
    <source>
        <dbReference type="ARBA" id="ARBA00004275"/>
    </source>
</evidence>
<evidence type="ECO:0000313" key="16">
    <source>
        <dbReference type="EMBL" id="EBA06848.1"/>
    </source>
</evidence>
<evidence type="ECO:0000313" key="17">
    <source>
        <dbReference type="Proteomes" id="UP000005713"/>
    </source>
</evidence>
<dbReference type="OrthoDB" id="9771883at2"/>
<dbReference type="SUPFAM" id="SSF51735">
    <property type="entry name" value="NAD(P)-binding Rossmann-fold domains"/>
    <property type="match status" value="1"/>
</dbReference>
<dbReference type="PANTHER" id="PTHR23309:SF49">
    <property type="entry name" value="PEROXISOMAL BIFUNCTIONAL ENZYME"/>
    <property type="match status" value="1"/>
</dbReference>
<dbReference type="CDD" id="cd06558">
    <property type="entry name" value="crotonase-like"/>
    <property type="match status" value="1"/>
</dbReference>
<evidence type="ECO:0000256" key="2">
    <source>
        <dbReference type="ARBA" id="ARBA00005005"/>
    </source>
</evidence>
<dbReference type="Proteomes" id="UP000005713">
    <property type="component" value="Unassembled WGS sequence"/>
</dbReference>
<proteinExistence type="predicted"/>
<feature type="domain" description="3-hydroxyacyl-CoA dehydrogenase NAD binding" evidence="15">
    <location>
        <begin position="289"/>
        <end position="464"/>
    </location>
</feature>
<keyword evidence="9" id="KW-0576">Peroxisome</keyword>
<dbReference type="Pfam" id="PF00725">
    <property type="entry name" value="3HCDH"/>
    <property type="match status" value="1"/>
</dbReference>
<organism evidence="16 17">
    <name type="scientific">Sagittula stellata (strain ATCC 700073 / DSM 11524 / E-37)</name>
    <dbReference type="NCBI Taxonomy" id="388399"/>
    <lineage>
        <taxon>Bacteria</taxon>
        <taxon>Pseudomonadati</taxon>
        <taxon>Pseudomonadota</taxon>
        <taxon>Alphaproteobacteria</taxon>
        <taxon>Rhodobacterales</taxon>
        <taxon>Roseobacteraceae</taxon>
        <taxon>Sagittula</taxon>
    </lineage>
</organism>
<dbReference type="UniPathway" id="UPA00659"/>
<keyword evidence="17" id="KW-1185">Reference proteome</keyword>
<comment type="subcellular location">
    <subcellularLocation>
        <location evidence="1">Peroxisome</location>
    </subcellularLocation>
</comment>
<evidence type="ECO:0000256" key="4">
    <source>
        <dbReference type="ARBA" id="ARBA00022832"/>
    </source>
</evidence>
<dbReference type="GO" id="GO:0006635">
    <property type="term" value="P:fatty acid beta-oxidation"/>
    <property type="evidence" value="ECO:0007669"/>
    <property type="project" value="UniProtKB-UniPathway"/>
</dbReference>
<dbReference type="GO" id="GO:0004300">
    <property type="term" value="F:enoyl-CoA hydratase activity"/>
    <property type="evidence" value="ECO:0007669"/>
    <property type="project" value="UniProtKB-ARBA"/>
</dbReference>
<keyword evidence="7" id="KW-0520">NAD</keyword>
<keyword evidence="6" id="KW-0560">Oxidoreductase</keyword>
<keyword evidence="8" id="KW-0443">Lipid metabolism</keyword>
<evidence type="ECO:0000259" key="14">
    <source>
        <dbReference type="Pfam" id="PF00725"/>
    </source>
</evidence>
<dbReference type="Pfam" id="PF00378">
    <property type="entry name" value="ECH_1"/>
    <property type="match status" value="1"/>
</dbReference>
<keyword evidence="12" id="KW-0511">Multifunctional enzyme</keyword>
<dbReference type="RefSeq" id="WP_005861478.1">
    <property type="nucleotide sequence ID" value="NZ_AAYA01000012.1"/>
</dbReference>
<dbReference type="FunFam" id="1.10.1040.50:FF:000006">
    <property type="entry name" value="Peroxisomal bifunctional enzyme"/>
    <property type="match status" value="1"/>
</dbReference>
<dbReference type="InterPro" id="IPR001753">
    <property type="entry name" value="Enoyl-CoA_hydra/iso"/>
</dbReference>
<dbReference type="GO" id="GO:0016853">
    <property type="term" value="F:isomerase activity"/>
    <property type="evidence" value="ECO:0007669"/>
    <property type="project" value="UniProtKB-KW"/>
</dbReference>
<dbReference type="GO" id="GO:0003857">
    <property type="term" value="F:(3S)-3-hydroxyacyl-CoA dehydrogenase (NAD+) activity"/>
    <property type="evidence" value="ECO:0007669"/>
    <property type="project" value="UniProtKB-EC"/>
</dbReference>
<evidence type="ECO:0000256" key="11">
    <source>
        <dbReference type="ARBA" id="ARBA00023239"/>
    </source>
</evidence>
<dbReference type="InterPro" id="IPR006176">
    <property type="entry name" value="3-OHacyl-CoA_DH_NAD-bd"/>
</dbReference>
<comment type="caution">
    <text evidence="16">The sequence shown here is derived from an EMBL/GenBank/DDBJ whole genome shotgun (WGS) entry which is preliminary data.</text>
</comment>
<dbReference type="SUPFAM" id="SSF52096">
    <property type="entry name" value="ClpP/crotonase"/>
    <property type="match status" value="1"/>
</dbReference>